<keyword evidence="1" id="KW-0472">Membrane</keyword>
<sequence>MANSVVSSIITSAEHGAEHGTSGIEWVIGGVALAILVFAVLVLVWFAGGREHS</sequence>
<dbReference type="EMBL" id="VFOV01000001">
    <property type="protein sequence ID" value="TQL67546.1"/>
    <property type="molecule type" value="Genomic_DNA"/>
</dbReference>
<organism evidence="2 3">
    <name type="scientific">Nocardioides albertanoniae</name>
    <dbReference type="NCBI Taxonomy" id="1175486"/>
    <lineage>
        <taxon>Bacteria</taxon>
        <taxon>Bacillati</taxon>
        <taxon>Actinomycetota</taxon>
        <taxon>Actinomycetes</taxon>
        <taxon>Propionibacteriales</taxon>
        <taxon>Nocardioidaceae</taxon>
        <taxon>Nocardioides</taxon>
    </lineage>
</organism>
<keyword evidence="3" id="KW-1185">Reference proteome</keyword>
<gene>
    <name evidence="2" type="ORF">FB381_1425</name>
</gene>
<keyword evidence="1" id="KW-0812">Transmembrane</keyword>
<feature type="transmembrane region" description="Helical" evidence="1">
    <location>
        <begin position="26"/>
        <end position="47"/>
    </location>
</feature>
<dbReference type="RefSeq" id="WP_170225089.1">
    <property type="nucleotide sequence ID" value="NZ_VFOV01000001.1"/>
</dbReference>
<evidence type="ECO:0000313" key="3">
    <source>
        <dbReference type="Proteomes" id="UP000320209"/>
    </source>
</evidence>
<proteinExistence type="predicted"/>
<name>A0A543A4Z2_9ACTN</name>
<dbReference type="AlphaFoldDB" id="A0A543A4Z2"/>
<accession>A0A543A4Z2</accession>
<comment type="caution">
    <text evidence="2">The sequence shown here is derived from an EMBL/GenBank/DDBJ whole genome shotgun (WGS) entry which is preliminary data.</text>
</comment>
<evidence type="ECO:0000313" key="2">
    <source>
        <dbReference type="EMBL" id="TQL67546.1"/>
    </source>
</evidence>
<protein>
    <submittedName>
        <fullName evidence="2">Uncharacterized protein</fullName>
    </submittedName>
</protein>
<evidence type="ECO:0000256" key="1">
    <source>
        <dbReference type="SAM" id="Phobius"/>
    </source>
</evidence>
<keyword evidence="1" id="KW-1133">Transmembrane helix</keyword>
<reference evidence="2 3" key="1">
    <citation type="submission" date="2019-06" db="EMBL/GenBank/DDBJ databases">
        <title>Sequencing the genomes of 1000 actinobacteria strains.</title>
        <authorList>
            <person name="Klenk H.-P."/>
        </authorList>
    </citation>
    <scope>NUCLEOTIDE SEQUENCE [LARGE SCALE GENOMIC DNA]</scope>
    <source>
        <strain evidence="2 3">DSM 25218</strain>
    </source>
</reference>
<dbReference type="Proteomes" id="UP000320209">
    <property type="component" value="Unassembled WGS sequence"/>
</dbReference>